<evidence type="ECO:0000313" key="2">
    <source>
        <dbReference type="Proteomes" id="UP000193200"/>
    </source>
</evidence>
<evidence type="ECO:0000313" key="1">
    <source>
        <dbReference type="EMBL" id="SLN38515.1"/>
    </source>
</evidence>
<gene>
    <name evidence="1" type="ORF">OCH7691_01588</name>
</gene>
<name>A0A1Y5SEI2_9PROT</name>
<dbReference type="InParanoid" id="A0A1Y5SEI2"/>
<keyword evidence="2" id="KW-1185">Reference proteome</keyword>
<protein>
    <recommendedName>
        <fullName evidence="3">Sulfotransferase family protein</fullName>
    </recommendedName>
</protein>
<reference evidence="1 2" key="1">
    <citation type="submission" date="2017-03" db="EMBL/GenBank/DDBJ databases">
        <authorList>
            <person name="Afonso C.L."/>
            <person name="Miller P.J."/>
            <person name="Scott M.A."/>
            <person name="Spackman E."/>
            <person name="Goraichik I."/>
            <person name="Dimitrov K.M."/>
            <person name="Suarez D.L."/>
            <person name="Swayne D.E."/>
        </authorList>
    </citation>
    <scope>NUCLEOTIDE SEQUENCE [LARGE SCALE GENOMIC DNA]</scope>
    <source>
        <strain evidence="1 2">CECT 7691</strain>
    </source>
</reference>
<dbReference type="InterPro" id="IPR027417">
    <property type="entry name" value="P-loop_NTPase"/>
</dbReference>
<dbReference type="SUPFAM" id="SSF52540">
    <property type="entry name" value="P-loop containing nucleoside triphosphate hydrolases"/>
    <property type="match status" value="1"/>
</dbReference>
<accession>A0A1Y5SEI2</accession>
<dbReference type="RefSeq" id="WP_085882791.1">
    <property type="nucleotide sequence ID" value="NZ_FWFR01000001.1"/>
</dbReference>
<organism evidence="1 2">
    <name type="scientific">Oceanibacterium hippocampi</name>
    <dbReference type="NCBI Taxonomy" id="745714"/>
    <lineage>
        <taxon>Bacteria</taxon>
        <taxon>Pseudomonadati</taxon>
        <taxon>Pseudomonadota</taxon>
        <taxon>Alphaproteobacteria</taxon>
        <taxon>Sneathiellales</taxon>
        <taxon>Sneathiellaceae</taxon>
        <taxon>Oceanibacterium</taxon>
    </lineage>
</organism>
<dbReference type="Gene3D" id="3.40.50.300">
    <property type="entry name" value="P-loop containing nucleotide triphosphate hydrolases"/>
    <property type="match status" value="1"/>
</dbReference>
<dbReference type="Proteomes" id="UP000193200">
    <property type="component" value="Unassembled WGS sequence"/>
</dbReference>
<dbReference type="EMBL" id="FWFR01000001">
    <property type="protein sequence ID" value="SLN38515.1"/>
    <property type="molecule type" value="Genomic_DNA"/>
</dbReference>
<evidence type="ECO:0008006" key="3">
    <source>
        <dbReference type="Google" id="ProtNLM"/>
    </source>
</evidence>
<sequence length="362" mass="39511">MSTDPAFRFLVLSHGRQGTFSLYLALNRAGPIHVPPFEHSDLALANGDAEALFRPRGPFAWQAHPPLALDGRVPGLIHHNCARAEQLPGHTAATLASILRTDAPLILFARDPVENIVSVYNTYLEMFFAGRLLAGAAPSDLYARDEPMTLAEAARAYRYLGRYGEQLAAHAELGGERLIGDFTDLDPERLPRTLTAIAALLGLDGLSPAAADGPGNPGTDLLLQRAFGFRERPLLDGFPLELGFFPRASDPLCRGSLEIPLPGDAFHCLPPELGVFVSARSWYAMPPAYREAIAGARDPDRLVMRSFDRYLAFVEQVRAAAQPLRRSPGDAATREPVRREVVDDAAAFARAWPDACRSWRAV</sequence>
<dbReference type="AlphaFoldDB" id="A0A1Y5SEI2"/>
<proteinExistence type="predicted"/>